<evidence type="ECO:0000256" key="5">
    <source>
        <dbReference type="ARBA" id="ARBA00022519"/>
    </source>
</evidence>
<evidence type="ECO:0000256" key="7">
    <source>
        <dbReference type="ARBA" id="ARBA00022989"/>
    </source>
</evidence>
<comment type="caution">
    <text evidence="10">The sequence shown here is derived from an EMBL/GenBank/DDBJ whole genome shotgun (WGS) entry which is preliminary data.</text>
</comment>
<evidence type="ECO:0000256" key="4">
    <source>
        <dbReference type="ARBA" id="ARBA00022481"/>
    </source>
</evidence>
<accession>A0A3P1SI22</accession>
<feature type="transmembrane region" description="Helical" evidence="9">
    <location>
        <begin position="12"/>
        <end position="32"/>
    </location>
</feature>
<evidence type="ECO:0000313" key="11">
    <source>
        <dbReference type="Proteomes" id="UP000267535"/>
    </source>
</evidence>
<sequence>MNAERGFTLLETLVAFAILSLSLGIILQIFSLSAQTSRSVEIQQRALAIAQSQIDQELAQLQLNEGEDRGRVDERFSWSSEIRRYQFPDQEGRINDQIQAYRITVSVRWDDSSEQALSLSTIRLQRQ</sequence>
<dbReference type="Pfam" id="PF07963">
    <property type="entry name" value="N_methyl"/>
    <property type="match status" value="1"/>
</dbReference>
<dbReference type="InterPro" id="IPR012902">
    <property type="entry name" value="N_methyl_site"/>
</dbReference>
<evidence type="ECO:0000256" key="9">
    <source>
        <dbReference type="SAM" id="Phobius"/>
    </source>
</evidence>
<keyword evidence="5" id="KW-0997">Cell inner membrane</keyword>
<keyword evidence="3" id="KW-1003">Cell membrane</keyword>
<dbReference type="EMBL" id="RQXV01000017">
    <property type="protein sequence ID" value="RRC96788.1"/>
    <property type="molecule type" value="Genomic_DNA"/>
</dbReference>
<dbReference type="PROSITE" id="PS00409">
    <property type="entry name" value="PROKAR_NTER_METHYL"/>
    <property type="match status" value="1"/>
</dbReference>
<dbReference type="OrthoDB" id="7864109at2"/>
<dbReference type="InterPro" id="IPR010052">
    <property type="entry name" value="T2SS_protein-GspI"/>
</dbReference>
<protein>
    <submittedName>
        <fullName evidence="10">Prepilin-type N-terminal cleavage/methylation domain-containing protein</fullName>
    </submittedName>
</protein>
<dbReference type="GO" id="GO:0015628">
    <property type="term" value="P:protein secretion by the type II secretion system"/>
    <property type="evidence" value="ECO:0007669"/>
    <property type="project" value="InterPro"/>
</dbReference>
<evidence type="ECO:0000256" key="3">
    <source>
        <dbReference type="ARBA" id="ARBA00022475"/>
    </source>
</evidence>
<evidence type="ECO:0000256" key="8">
    <source>
        <dbReference type="ARBA" id="ARBA00023136"/>
    </source>
</evidence>
<keyword evidence="7 9" id="KW-1133">Transmembrane helix</keyword>
<dbReference type="GO" id="GO:0015627">
    <property type="term" value="C:type II protein secretion system complex"/>
    <property type="evidence" value="ECO:0007669"/>
    <property type="project" value="InterPro"/>
</dbReference>
<name>A0A3P1SI22_9GAMM</name>
<keyword evidence="4" id="KW-0488">Methylation</keyword>
<evidence type="ECO:0000256" key="2">
    <source>
        <dbReference type="ARBA" id="ARBA00008358"/>
    </source>
</evidence>
<reference evidence="10 11" key="1">
    <citation type="submission" date="2018-11" db="EMBL/GenBank/DDBJ databases">
        <title>The draft genome sequence of Amphritea balenae JAMM 1525T.</title>
        <authorList>
            <person name="Fang Z."/>
            <person name="Zhang Y."/>
            <person name="Han X."/>
        </authorList>
    </citation>
    <scope>NUCLEOTIDE SEQUENCE [LARGE SCALE GENOMIC DNA]</scope>
    <source>
        <strain evidence="10 11">JAMM 1525</strain>
    </source>
</reference>
<proteinExistence type="inferred from homology"/>
<keyword evidence="11" id="KW-1185">Reference proteome</keyword>
<keyword evidence="6 9" id="KW-0812">Transmembrane</keyword>
<gene>
    <name evidence="10" type="ORF">EHS89_20340</name>
</gene>
<comment type="subcellular location">
    <subcellularLocation>
        <location evidence="1">Cell inner membrane</location>
        <topology evidence="1">Single-pass membrane protein</topology>
    </subcellularLocation>
</comment>
<keyword evidence="8 9" id="KW-0472">Membrane</keyword>
<evidence type="ECO:0000313" key="10">
    <source>
        <dbReference type="EMBL" id="RRC96788.1"/>
    </source>
</evidence>
<dbReference type="RefSeq" id="WP_124928010.1">
    <property type="nucleotide sequence ID" value="NZ_BMOH01000009.1"/>
</dbReference>
<comment type="similarity">
    <text evidence="2">Belongs to the GSP I family.</text>
</comment>
<dbReference type="NCBIfam" id="TIGR02532">
    <property type="entry name" value="IV_pilin_GFxxxE"/>
    <property type="match status" value="1"/>
</dbReference>
<dbReference type="PANTHER" id="PTHR38779">
    <property type="entry name" value="TYPE II SECRETION SYSTEM PROTEIN I-RELATED"/>
    <property type="match status" value="1"/>
</dbReference>
<dbReference type="PANTHER" id="PTHR38779:SF2">
    <property type="entry name" value="TYPE II SECRETION SYSTEM PROTEIN I-RELATED"/>
    <property type="match status" value="1"/>
</dbReference>
<dbReference type="AlphaFoldDB" id="A0A3P1SI22"/>
<evidence type="ECO:0000256" key="6">
    <source>
        <dbReference type="ARBA" id="ARBA00022692"/>
    </source>
</evidence>
<dbReference type="Proteomes" id="UP000267535">
    <property type="component" value="Unassembled WGS sequence"/>
</dbReference>
<organism evidence="10 11">
    <name type="scientific">Amphritea balenae</name>
    <dbReference type="NCBI Taxonomy" id="452629"/>
    <lineage>
        <taxon>Bacteria</taxon>
        <taxon>Pseudomonadati</taxon>
        <taxon>Pseudomonadota</taxon>
        <taxon>Gammaproteobacteria</taxon>
        <taxon>Oceanospirillales</taxon>
        <taxon>Oceanospirillaceae</taxon>
        <taxon>Amphritea</taxon>
    </lineage>
</organism>
<evidence type="ECO:0000256" key="1">
    <source>
        <dbReference type="ARBA" id="ARBA00004377"/>
    </source>
</evidence>
<dbReference type="GO" id="GO:0005886">
    <property type="term" value="C:plasma membrane"/>
    <property type="evidence" value="ECO:0007669"/>
    <property type="project" value="UniProtKB-SubCell"/>
</dbReference>